<dbReference type="InterPro" id="IPR008906">
    <property type="entry name" value="HATC_C_dom"/>
</dbReference>
<dbReference type="Proteomes" id="UP000032141">
    <property type="component" value="Unassembled WGS sequence"/>
</dbReference>
<dbReference type="HOGENOM" id="CLU_2625423_0_0_1"/>
<dbReference type="SUPFAM" id="SSF53098">
    <property type="entry name" value="Ribonuclease H-like"/>
    <property type="match status" value="1"/>
</dbReference>
<name>A0A0D2ZXE4_BRAOL</name>
<reference evidence="2" key="1">
    <citation type="journal article" date="2014" name="Genome Biol.">
        <title>Transcriptome and methylome profiling reveals relics of genome dominance in the mesopolyploid Brassica oleracea.</title>
        <authorList>
            <person name="Parkin I.A."/>
            <person name="Koh C."/>
            <person name="Tang H."/>
            <person name="Robinson S.J."/>
            <person name="Kagale S."/>
            <person name="Clarke W.E."/>
            <person name="Town C.D."/>
            <person name="Nixon J."/>
            <person name="Krishnakumar V."/>
            <person name="Bidwell S.L."/>
            <person name="Denoeud F."/>
            <person name="Belcram H."/>
            <person name="Links M.G."/>
            <person name="Just J."/>
            <person name="Clarke C."/>
            <person name="Bender T."/>
            <person name="Huebert T."/>
            <person name="Mason A.S."/>
            <person name="Pires J.C."/>
            <person name="Barker G."/>
            <person name="Moore J."/>
            <person name="Walley P.G."/>
            <person name="Manoli S."/>
            <person name="Batley J."/>
            <person name="Edwards D."/>
            <person name="Nelson M.N."/>
            <person name="Wang X."/>
            <person name="Paterson A.H."/>
            <person name="King G."/>
            <person name="Bancroft I."/>
            <person name="Chalhoub B."/>
            <person name="Sharpe A.G."/>
        </authorList>
    </citation>
    <scope>NUCLEOTIDE SEQUENCE [LARGE SCALE GENOMIC DNA]</scope>
    <source>
        <strain evidence="2">cv. TO1000</strain>
    </source>
</reference>
<feature type="domain" description="HAT C-terminal dimerisation" evidence="1">
    <location>
        <begin position="1"/>
        <end position="41"/>
    </location>
</feature>
<sequence>MQVSSVASESVFSTSNRILDLSRSCLTHYMIEVLMCTEQWLKCEIRINERSVVSTQQLIAEIELQDELQRGFEPQLHFQT</sequence>
<dbReference type="InterPro" id="IPR012337">
    <property type="entry name" value="RNaseH-like_sf"/>
</dbReference>
<reference evidence="2" key="2">
    <citation type="submission" date="2015-06" db="UniProtKB">
        <authorList>
            <consortium name="EnsemblPlants"/>
        </authorList>
    </citation>
    <scope>IDENTIFICATION</scope>
</reference>
<dbReference type="EnsemblPlants" id="Bo05207s010.1">
    <property type="protein sequence ID" value="Bo05207s010.1"/>
    <property type="gene ID" value="Bo05207s010"/>
</dbReference>
<evidence type="ECO:0000259" key="1">
    <source>
        <dbReference type="Pfam" id="PF05699"/>
    </source>
</evidence>
<keyword evidence="3" id="KW-1185">Reference proteome</keyword>
<accession>A0A0D2ZXE4</accession>
<protein>
    <recommendedName>
        <fullName evidence="1">HAT C-terminal dimerisation domain-containing protein</fullName>
    </recommendedName>
</protein>
<dbReference type="Pfam" id="PF05699">
    <property type="entry name" value="Dimer_Tnp_hAT"/>
    <property type="match status" value="1"/>
</dbReference>
<dbReference type="eggNOG" id="KOG1121">
    <property type="taxonomic scope" value="Eukaryota"/>
</dbReference>
<dbReference type="AlphaFoldDB" id="A0A0D2ZXE4"/>
<organism evidence="2 3">
    <name type="scientific">Brassica oleracea var. oleracea</name>
    <dbReference type="NCBI Taxonomy" id="109376"/>
    <lineage>
        <taxon>Eukaryota</taxon>
        <taxon>Viridiplantae</taxon>
        <taxon>Streptophyta</taxon>
        <taxon>Embryophyta</taxon>
        <taxon>Tracheophyta</taxon>
        <taxon>Spermatophyta</taxon>
        <taxon>Magnoliopsida</taxon>
        <taxon>eudicotyledons</taxon>
        <taxon>Gunneridae</taxon>
        <taxon>Pentapetalae</taxon>
        <taxon>rosids</taxon>
        <taxon>malvids</taxon>
        <taxon>Brassicales</taxon>
        <taxon>Brassicaceae</taxon>
        <taxon>Brassiceae</taxon>
        <taxon>Brassica</taxon>
    </lineage>
</organism>
<proteinExistence type="predicted"/>
<dbReference type="Gramene" id="Bo05207s010.1">
    <property type="protein sequence ID" value="Bo05207s010.1"/>
    <property type="gene ID" value="Bo05207s010"/>
</dbReference>
<evidence type="ECO:0000313" key="2">
    <source>
        <dbReference type="EnsemblPlants" id="Bo05207s010.1"/>
    </source>
</evidence>
<dbReference type="GO" id="GO:0046983">
    <property type="term" value="F:protein dimerization activity"/>
    <property type="evidence" value="ECO:0007669"/>
    <property type="project" value="InterPro"/>
</dbReference>
<evidence type="ECO:0000313" key="3">
    <source>
        <dbReference type="Proteomes" id="UP000032141"/>
    </source>
</evidence>